<keyword evidence="2" id="KW-1185">Reference proteome</keyword>
<evidence type="ECO:0000313" key="2">
    <source>
        <dbReference type="Proteomes" id="UP000823388"/>
    </source>
</evidence>
<dbReference type="AlphaFoldDB" id="A0A8T0SDU3"/>
<reference evidence="1" key="1">
    <citation type="submission" date="2020-05" db="EMBL/GenBank/DDBJ databases">
        <title>WGS assembly of Panicum virgatum.</title>
        <authorList>
            <person name="Lovell J.T."/>
            <person name="Jenkins J."/>
            <person name="Shu S."/>
            <person name="Juenger T.E."/>
            <person name="Schmutz J."/>
        </authorList>
    </citation>
    <scope>NUCLEOTIDE SEQUENCE</scope>
    <source>
        <strain evidence="1">AP13</strain>
    </source>
</reference>
<organism evidence="1 2">
    <name type="scientific">Panicum virgatum</name>
    <name type="common">Blackwell switchgrass</name>
    <dbReference type="NCBI Taxonomy" id="38727"/>
    <lineage>
        <taxon>Eukaryota</taxon>
        <taxon>Viridiplantae</taxon>
        <taxon>Streptophyta</taxon>
        <taxon>Embryophyta</taxon>
        <taxon>Tracheophyta</taxon>
        <taxon>Spermatophyta</taxon>
        <taxon>Magnoliopsida</taxon>
        <taxon>Liliopsida</taxon>
        <taxon>Poales</taxon>
        <taxon>Poaceae</taxon>
        <taxon>PACMAD clade</taxon>
        <taxon>Panicoideae</taxon>
        <taxon>Panicodae</taxon>
        <taxon>Paniceae</taxon>
        <taxon>Panicinae</taxon>
        <taxon>Panicum</taxon>
        <taxon>Panicum sect. Hiantes</taxon>
    </lineage>
</organism>
<accession>A0A8T0SDU3</accession>
<dbReference type="EMBL" id="CM029045">
    <property type="protein sequence ID" value="KAG2595235.1"/>
    <property type="molecule type" value="Genomic_DNA"/>
</dbReference>
<sequence length="115" mass="12622">MPSLERRGNRSISLAPLYLNVPEVSSSTSIHGGPDADKVSIREVGAAAAALSPSDPTTRLGVQCEGMFTVHKRINIFRWVHTHKYASCSPMVASTVPTVMLFLMDQLLQWINEKV</sequence>
<proteinExistence type="predicted"/>
<comment type="caution">
    <text evidence="1">The sequence shown here is derived from an EMBL/GenBank/DDBJ whole genome shotgun (WGS) entry which is preliminary data.</text>
</comment>
<name>A0A8T0SDU3_PANVG</name>
<gene>
    <name evidence="1" type="ORF">PVAP13_5KG065909</name>
</gene>
<evidence type="ECO:0000313" key="1">
    <source>
        <dbReference type="EMBL" id="KAG2595235.1"/>
    </source>
</evidence>
<dbReference type="Proteomes" id="UP000823388">
    <property type="component" value="Chromosome 5K"/>
</dbReference>
<protein>
    <submittedName>
        <fullName evidence="1">Uncharacterized protein</fullName>
    </submittedName>
</protein>